<evidence type="ECO:0000313" key="1">
    <source>
        <dbReference type="EMBL" id="EFC98951.1"/>
    </source>
</evidence>
<name>D3AGX7_9FIRM</name>
<dbReference type="HOGENOM" id="CLU_140176_12_1_9"/>
<dbReference type="AlphaFoldDB" id="D3AGX7"/>
<protein>
    <submittedName>
        <fullName evidence="1">Uncharacterized protein</fullName>
    </submittedName>
</protein>
<organism evidence="1 2">
    <name type="scientific">Hungatella hathewayi DSM 13479</name>
    <dbReference type="NCBI Taxonomy" id="566550"/>
    <lineage>
        <taxon>Bacteria</taxon>
        <taxon>Bacillati</taxon>
        <taxon>Bacillota</taxon>
        <taxon>Clostridia</taxon>
        <taxon>Lachnospirales</taxon>
        <taxon>Lachnospiraceae</taxon>
        <taxon>Hungatella</taxon>
    </lineage>
</organism>
<reference evidence="1 2" key="1">
    <citation type="submission" date="2010-01" db="EMBL/GenBank/DDBJ databases">
        <authorList>
            <person name="Weinstock G."/>
            <person name="Sodergren E."/>
            <person name="Clifton S."/>
            <person name="Fulton L."/>
            <person name="Fulton B."/>
            <person name="Courtney L."/>
            <person name="Fronick C."/>
            <person name="Harrison M."/>
            <person name="Strong C."/>
            <person name="Farmer C."/>
            <person name="Delahaunty K."/>
            <person name="Markovic C."/>
            <person name="Hall O."/>
            <person name="Minx P."/>
            <person name="Tomlinson C."/>
            <person name="Mitreva M."/>
            <person name="Nelson J."/>
            <person name="Hou S."/>
            <person name="Wollam A."/>
            <person name="Pepin K.H."/>
            <person name="Johnson M."/>
            <person name="Bhonagiri V."/>
            <person name="Nash W.E."/>
            <person name="Warren W."/>
            <person name="Chinwalla A."/>
            <person name="Mardis E.R."/>
            <person name="Wilson R.K."/>
        </authorList>
    </citation>
    <scope>NUCLEOTIDE SEQUENCE [LARGE SCALE GENOMIC DNA]</scope>
    <source>
        <strain evidence="1 2">DSM 13479</strain>
    </source>
</reference>
<comment type="caution">
    <text evidence="1">The sequence shown here is derived from an EMBL/GenBank/DDBJ whole genome shotgun (WGS) entry which is preliminary data.</text>
</comment>
<accession>D3AGX7</accession>
<evidence type="ECO:0000313" key="2">
    <source>
        <dbReference type="Proteomes" id="UP000004968"/>
    </source>
</evidence>
<proteinExistence type="predicted"/>
<gene>
    <name evidence="1" type="ORF">CLOSTHATH_02864</name>
</gene>
<sequence>MNTMAGVTQSIMECRNYSVQDIMNIYGVGEESVRNFIKKHQKNNDFRVFMVGKYLRIDKNSFEDWYNNHPNEF</sequence>
<dbReference type="EMBL" id="ACIO01000228">
    <property type="protein sequence ID" value="EFC98951.1"/>
    <property type="molecule type" value="Genomic_DNA"/>
</dbReference>
<dbReference type="Proteomes" id="UP000004968">
    <property type="component" value="Unassembled WGS sequence"/>
</dbReference>